<comment type="caution">
    <text evidence="1">The sequence shown here is derived from an EMBL/GenBank/DDBJ whole genome shotgun (WGS) entry which is preliminary data.</text>
</comment>
<dbReference type="EMBL" id="CAUJNA010001402">
    <property type="protein sequence ID" value="CAJ1386683.1"/>
    <property type="molecule type" value="Genomic_DNA"/>
</dbReference>
<reference evidence="1" key="1">
    <citation type="submission" date="2023-08" db="EMBL/GenBank/DDBJ databases">
        <authorList>
            <person name="Chen Y."/>
            <person name="Shah S."/>
            <person name="Dougan E. K."/>
            <person name="Thang M."/>
            <person name="Chan C."/>
        </authorList>
    </citation>
    <scope>NUCLEOTIDE SEQUENCE</scope>
</reference>
<evidence type="ECO:0000313" key="2">
    <source>
        <dbReference type="Proteomes" id="UP001178507"/>
    </source>
</evidence>
<dbReference type="AlphaFoldDB" id="A0AA36IFA8"/>
<sequence length="466" mass="50185">MGAIILATLLEAAPADVRVEFEHLGSYVLGDLAAAQEELRALAKDKLLAVLPAVSFQALLDYAVETGKFAEVAATLFCVSASELEVLRNKLQNGGPLTFLALEANVNGGEAKITPALQGFRYETATGIQAAALANQETALWDATATLLTQEWQPHNAAKDYASVLGQLSACALLDCHAQAQQETEYLHGRVFQLNNVHIPFPPPEDLYEDRIYWTARIRDFSGCLDVGIRSSSHCAADTLSWPLLASVKILATVRDADVAATQAQDSQSGMKRMRFVLVEAEEQDLKQEATQPLLSLLQLQQRVSSKRTEQQEAASGLRLVTKDIIDGLAEADAAAAEKFTAIAYCTVHNLKDFVLDPPRTGKKLQYALAIACSKSATEGQAELIVEQLQLLREADVDVATKCMRQLLLMSSVTATRGPPPGTHAPWTESTAPALQQALCPALSAYPRGEPWANAPTAPGVHACSD</sequence>
<evidence type="ECO:0000313" key="1">
    <source>
        <dbReference type="EMBL" id="CAJ1386683.1"/>
    </source>
</evidence>
<gene>
    <name evidence="1" type="ORF">EVOR1521_LOCUS12917</name>
</gene>
<protein>
    <submittedName>
        <fullName evidence="1">Uncharacterized protein</fullName>
    </submittedName>
</protein>
<proteinExistence type="predicted"/>
<organism evidence="1 2">
    <name type="scientific">Effrenium voratum</name>
    <dbReference type="NCBI Taxonomy" id="2562239"/>
    <lineage>
        <taxon>Eukaryota</taxon>
        <taxon>Sar</taxon>
        <taxon>Alveolata</taxon>
        <taxon>Dinophyceae</taxon>
        <taxon>Suessiales</taxon>
        <taxon>Symbiodiniaceae</taxon>
        <taxon>Effrenium</taxon>
    </lineage>
</organism>
<accession>A0AA36IFA8</accession>
<dbReference type="Proteomes" id="UP001178507">
    <property type="component" value="Unassembled WGS sequence"/>
</dbReference>
<name>A0AA36IFA8_9DINO</name>
<keyword evidence="2" id="KW-1185">Reference proteome</keyword>